<dbReference type="KEGG" id="vcy:IX92_25000"/>
<dbReference type="AlphaFoldDB" id="A0AAN0SJA4"/>
<geneLocation type="plasmid" evidence="1 2">
    <name>p380</name>
</geneLocation>
<gene>
    <name evidence="1" type="ORF">IX92_25000</name>
</gene>
<organism evidence="1 2">
    <name type="scientific">Vibrio coralliilyticus</name>
    <dbReference type="NCBI Taxonomy" id="190893"/>
    <lineage>
        <taxon>Bacteria</taxon>
        <taxon>Pseudomonadati</taxon>
        <taxon>Pseudomonadota</taxon>
        <taxon>Gammaproteobacteria</taxon>
        <taxon>Vibrionales</taxon>
        <taxon>Vibrionaceae</taxon>
        <taxon>Vibrio</taxon>
    </lineage>
</organism>
<evidence type="ECO:0000313" key="1">
    <source>
        <dbReference type="EMBL" id="AIW22331.1"/>
    </source>
</evidence>
<protein>
    <submittedName>
        <fullName evidence="1">Uncharacterized protein</fullName>
    </submittedName>
</protein>
<evidence type="ECO:0000313" key="2">
    <source>
        <dbReference type="Proteomes" id="UP000030081"/>
    </source>
</evidence>
<reference evidence="1 2" key="1">
    <citation type="submission" date="2014-10" db="EMBL/GenBank/DDBJ databases">
        <title>The Complete Genome Sequence for the Shellfish Pathogen Vibrio coralliilyticus RE98 Isolated from a Shellfish Hatchery.</title>
        <authorList>
            <person name="Richards G.P."/>
            <person name="Bono J.L."/>
            <person name="Watson M.A."/>
            <person name="Needleman D.S."/>
        </authorList>
    </citation>
    <scope>NUCLEOTIDE SEQUENCE [LARGE SCALE GENOMIC DNA]</scope>
    <source>
        <strain evidence="1 2">RE98</strain>
        <plasmid evidence="1 2">p380</plasmid>
    </source>
</reference>
<dbReference type="EMBL" id="CP009619">
    <property type="protein sequence ID" value="AIW22331.1"/>
    <property type="molecule type" value="Genomic_DNA"/>
</dbReference>
<dbReference type="RefSeq" id="WP_043011152.1">
    <property type="nucleotide sequence ID" value="NZ_CP009619.1"/>
</dbReference>
<name>A0AAN0SJA4_9VIBR</name>
<keyword evidence="2" id="KW-1185">Reference proteome</keyword>
<keyword evidence="1" id="KW-0614">Plasmid</keyword>
<accession>A0AAN0SJA4</accession>
<dbReference type="Proteomes" id="UP000030081">
    <property type="component" value="Plasmid p380"/>
</dbReference>
<proteinExistence type="predicted"/>
<sequence>MIVSRPLHDNEPDLLVGFESQPLVIKNLDDKEIHRIGAPLSGWSHDALESYDYYSISSEWDAYLGSQWIGSSEL</sequence>